<feature type="binding site" evidence="9">
    <location>
        <position position="340"/>
    </location>
    <ligand>
        <name>(2R)-2-phosphoglycerate</name>
        <dbReference type="ChEBI" id="CHEBI:58289"/>
    </ligand>
</feature>
<evidence type="ECO:0000313" key="15">
    <source>
        <dbReference type="EMBL" id="PIR97883.1"/>
    </source>
</evidence>
<feature type="binding site" evidence="9">
    <location>
        <position position="229"/>
    </location>
    <ligand>
        <name>Mg(2+)</name>
        <dbReference type="ChEBI" id="CHEBI:18420"/>
    </ligand>
</feature>
<feature type="domain" description="Enolase N-terminal" evidence="14">
    <location>
        <begin position="4"/>
        <end position="123"/>
    </location>
</feature>
<feature type="binding site" evidence="11">
    <location>
        <position position="156"/>
    </location>
    <ligand>
        <name>substrate</name>
    </ligand>
</feature>
<evidence type="ECO:0000256" key="9">
    <source>
        <dbReference type="HAMAP-Rule" id="MF_00318"/>
    </source>
</evidence>
<proteinExistence type="inferred from homology"/>
<evidence type="ECO:0000256" key="11">
    <source>
        <dbReference type="PIRSR" id="PIRSR001400-2"/>
    </source>
</evidence>
<keyword evidence="15" id="KW-0670">Pyruvate</keyword>
<dbReference type="GO" id="GO:0000287">
    <property type="term" value="F:magnesium ion binding"/>
    <property type="evidence" value="ECO:0007669"/>
    <property type="project" value="UniProtKB-UniRule"/>
</dbReference>
<dbReference type="InterPro" id="IPR029017">
    <property type="entry name" value="Enolase-like_N"/>
</dbReference>
<dbReference type="SUPFAM" id="SSF51604">
    <property type="entry name" value="Enolase C-terminal domain-like"/>
    <property type="match status" value="1"/>
</dbReference>
<dbReference type="GO" id="GO:0005576">
    <property type="term" value="C:extracellular region"/>
    <property type="evidence" value="ECO:0007669"/>
    <property type="project" value="UniProtKB-SubCell"/>
</dbReference>
<evidence type="ECO:0000256" key="5">
    <source>
        <dbReference type="ARBA" id="ARBA00022525"/>
    </source>
</evidence>
<evidence type="ECO:0000256" key="12">
    <source>
        <dbReference type="PIRSR" id="PIRSR001400-3"/>
    </source>
</evidence>
<feature type="binding site" evidence="11">
    <location>
        <position position="362"/>
    </location>
    <ligand>
        <name>substrate</name>
    </ligand>
</feature>
<dbReference type="InterPro" id="IPR036849">
    <property type="entry name" value="Enolase-like_C_sf"/>
</dbReference>
<keyword evidence="5 9" id="KW-0964">Secreted</keyword>
<dbReference type="EMBL" id="PFAH01000008">
    <property type="protein sequence ID" value="PIR97883.1"/>
    <property type="molecule type" value="Genomic_DNA"/>
</dbReference>
<sequence>MAKISDIKASKILNSRDDWTIEVELFLDDGVSVKASVPEGKSDGSHEAVSADVETAIYNIHKEILPTLRGLEVSDHLALDNKLIELDGTNNKSRLGANAILAVSIASFRASAQSRDKPIWRYIKEVSGLQSFGSTKIYANLINGGKHAGNNLDIQEYLVIPKTENIKEAADIISRIYHNLGTICIEKYGESATLVGDEGGYAPSLDNNLIPLKLIKEAAGDFEIDLGIDAAASGINMSKEKLMKIYREMVSAYNLFYLEDPFNEEDFPAFKEALLEFGEEVVVTGDDLTVTNTERMRIAKNHKSINGIIIKPNQIGTVSEAIRAVQKAREYGWSVIVSHRSGETNDDFIADFAVGVGADGAKIGAPARGERIAKYNRLLKIDEEK</sequence>
<dbReference type="GO" id="GO:0004634">
    <property type="term" value="F:phosphopyruvate hydratase activity"/>
    <property type="evidence" value="ECO:0007669"/>
    <property type="project" value="UniProtKB-UniRule"/>
</dbReference>
<dbReference type="PROSITE" id="PS00164">
    <property type="entry name" value="ENOLASE"/>
    <property type="match status" value="1"/>
</dbReference>
<organism evidence="15 16">
    <name type="scientific">Candidatus Colwellbacteria bacterium CG10_big_fil_rev_8_21_14_0_10_42_22</name>
    <dbReference type="NCBI Taxonomy" id="1974540"/>
    <lineage>
        <taxon>Bacteria</taxon>
        <taxon>Candidatus Colwelliibacteriota</taxon>
    </lineage>
</organism>
<comment type="similarity">
    <text evidence="2 9">Belongs to the enolase family.</text>
</comment>
<evidence type="ECO:0000256" key="2">
    <source>
        <dbReference type="ARBA" id="ARBA00009604"/>
    </source>
</evidence>
<feature type="active site" description="Proton acceptor" evidence="9 10">
    <location>
        <position position="311"/>
    </location>
</feature>
<dbReference type="PANTHER" id="PTHR11902">
    <property type="entry name" value="ENOLASE"/>
    <property type="match status" value="1"/>
</dbReference>
<evidence type="ECO:0000259" key="14">
    <source>
        <dbReference type="SMART" id="SM01193"/>
    </source>
</evidence>
<feature type="binding site" evidence="9">
    <location>
        <position position="341"/>
    </location>
    <ligand>
        <name>(2R)-2-phosphoglycerate</name>
        <dbReference type="ChEBI" id="CHEBI:58289"/>
    </ligand>
</feature>
<dbReference type="SFLD" id="SFLDG00178">
    <property type="entry name" value="enolase"/>
    <property type="match status" value="1"/>
</dbReference>
<dbReference type="HAMAP" id="MF_00318">
    <property type="entry name" value="Enolase"/>
    <property type="match status" value="1"/>
</dbReference>
<comment type="cofactor">
    <cofactor evidence="12">
        <name>Mg(2+)</name>
        <dbReference type="ChEBI" id="CHEBI:18420"/>
    </cofactor>
    <text evidence="12">Mg(2+) is required for catalysis and for stabilizing the dimer.</text>
</comment>
<keyword evidence="6 9" id="KW-0460">Magnesium</keyword>
<dbReference type="InterPro" id="IPR020811">
    <property type="entry name" value="Enolase_N"/>
</dbReference>
<dbReference type="SMART" id="SM01192">
    <property type="entry name" value="Enolase_C"/>
    <property type="match status" value="1"/>
</dbReference>
<evidence type="ECO:0000259" key="13">
    <source>
        <dbReference type="SMART" id="SM01192"/>
    </source>
</evidence>
<feature type="binding site" evidence="11">
    <location>
        <begin position="338"/>
        <end position="341"/>
    </location>
    <ligand>
        <name>substrate</name>
    </ligand>
</feature>
<gene>
    <name evidence="9 15" type="primary">eno</name>
    <name evidence="15" type="ORF">COT89_02315</name>
</gene>
<feature type="binding site" evidence="9 12">
    <location>
        <position position="259"/>
    </location>
    <ligand>
        <name>Mg(2+)</name>
        <dbReference type="ChEBI" id="CHEBI:18420"/>
    </ligand>
</feature>
<keyword evidence="7 9" id="KW-0324">Glycolysis</keyword>
<comment type="subcellular location">
    <subcellularLocation>
        <location evidence="9">Cytoplasm</location>
    </subcellularLocation>
    <subcellularLocation>
        <location evidence="9">Secreted</location>
    </subcellularLocation>
    <subcellularLocation>
        <location evidence="9">Cell surface</location>
    </subcellularLocation>
    <text evidence="9">Fractions of enolase are present in both the cytoplasm and on the cell surface.</text>
</comment>
<comment type="caution">
    <text evidence="15">The sequence shown here is derived from an EMBL/GenBank/DDBJ whole genome shotgun (WGS) entry which is preliminary data.</text>
</comment>
<reference evidence="16" key="1">
    <citation type="submission" date="2017-09" db="EMBL/GenBank/DDBJ databases">
        <title>Depth-based differentiation of microbial function through sediment-hosted aquifers and enrichment of novel symbionts in the deep terrestrial subsurface.</title>
        <authorList>
            <person name="Probst A.J."/>
            <person name="Ladd B."/>
            <person name="Jarett J.K."/>
            <person name="Geller-Mcgrath D.E."/>
            <person name="Sieber C.M.K."/>
            <person name="Emerson J.B."/>
            <person name="Anantharaman K."/>
            <person name="Thomas B.C."/>
            <person name="Malmstrom R."/>
            <person name="Stieglmeier M."/>
            <person name="Klingl A."/>
            <person name="Woyke T."/>
            <person name="Ryan C.M."/>
            <person name="Banfield J.F."/>
        </authorList>
    </citation>
    <scope>NUCLEOTIDE SEQUENCE [LARGE SCALE GENOMIC DNA]</scope>
</reference>
<evidence type="ECO:0000256" key="4">
    <source>
        <dbReference type="ARBA" id="ARBA00017068"/>
    </source>
</evidence>
<comment type="cofactor">
    <cofactor evidence="9">
        <name>Mg(2+)</name>
        <dbReference type="ChEBI" id="CHEBI:18420"/>
    </cofactor>
    <text evidence="9">Binds a second Mg(2+) ion via substrate during catalysis.</text>
</comment>
<dbReference type="PRINTS" id="PR00148">
    <property type="entry name" value="ENOLASE"/>
</dbReference>
<keyword evidence="8 9" id="KW-0456">Lyase</keyword>
<feature type="binding site" evidence="9">
    <location>
        <position position="155"/>
    </location>
    <ligand>
        <name>(2R)-2-phosphoglycerate</name>
        <dbReference type="ChEBI" id="CHEBI:58289"/>
    </ligand>
</feature>
<dbReference type="UniPathway" id="UPA00109">
    <property type="reaction ID" value="UER00187"/>
</dbReference>
<dbReference type="AlphaFoldDB" id="A0A2H0VFP0"/>
<evidence type="ECO:0000256" key="8">
    <source>
        <dbReference type="ARBA" id="ARBA00023239"/>
    </source>
</evidence>
<dbReference type="GO" id="GO:0006096">
    <property type="term" value="P:glycolytic process"/>
    <property type="evidence" value="ECO:0007669"/>
    <property type="project" value="UniProtKB-UniRule"/>
</dbReference>
<name>A0A2H0VFP0_9BACT</name>
<dbReference type="EC" id="4.2.1.11" evidence="3 9"/>
<dbReference type="Proteomes" id="UP000231466">
    <property type="component" value="Unassembled WGS sequence"/>
</dbReference>
<dbReference type="Gene3D" id="3.20.20.120">
    <property type="entry name" value="Enolase-like C-terminal domain"/>
    <property type="match status" value="1"/>
</dbReference>
<dbReference type="SFLD" id="SFLDS00001">
    <property type="entry name" value="Enolase"/>
    <property type="match status" value="1"/>
</dbReference>
<evidence type="ECO:0000256" key="7">
    <source>
        <dbReference type="ARBA" id="ARBA00023152"/>
    </source>
</evidence>
<feature type="binding site" evidence="9 12">
    <location>
        <position position="286"/>
    </location>
    <ligand>
        <name>Mg(2+)</name>
        <dbReference type="ChEBI" id="CHEBI:18420"/>
    </ligand>
</feature>
<dbReference type="Pfam" id="PF00113">
    <property type="entry name" value="Enolase_C"/>
    <property type="match status" value="2"/>
</dbReference>
<feature type="binding site" evidence="11">
    <location>
        <position position="259"/>
    </location>
    <ligand>
        <name>substrate</name>
    </ligand>
</feature>
<feature type="binding site" evidence="11">
    <location>
        <position position="147"/>
    </location>
    <ligand>
        <name>substrate</name>
    </ligand>
</feature>
<dbReference type="SMART" id="SM01193">
    <property type="entry name" value="Enolase_N"/>
    <property type="match status" value="1"/>
</dbReference>
<feature type="binding site" evidence="9">
    <location>
        <position position="362"/>
    </location>
    <ligand>
        <name>(2R)-2-phosphoglycerate</name>
        <dbReference type="ChEBI" id="CHEBI:58289"/>
    </ligand>
</feature>
<dbReference type="InterPro" id="IPR000941">
    <property type="entry name" value="Enolase"/>
</dbReference>
<evidence type="ECO:0000313" key="16">
    <source>
        <dbReference type="Proteomes" id="UP000231466"/>
    </source>
</evidence>
<protein>
    <recommendedName>
        <fullName evidence="4 9">Enolase</fullName>
        <ecNumber evidence="3 9">4.2.1.11</ecNumber>
    </recommendedName>
    <alternativeName>
        <fullName evidence="9">2-phospho-D-glycerate hydro-lyase</fullName>
    </alternativeName>
    <alternativeName>
        <fullName evidence="9">2-phosphoglycerate dehydratase</fullName>
    </alternativeName>
</protein>
<dbReference type="Pfam" id="PF03952">
    <property type="entry name" value="Enolase_N"/>
    <property type="match status" value="1"/>
</dbReference>
<evidence type="ECO:0000256" key="1">
    <source>
        <dbReference type="ARBA" id="ARBA00005031"/>
    </source>
</evidence>
<dbReference type="InterPro" id="IPR020810">
    <property type="entry name" value="Enolase_C"/>
</dbReference>
<dbReference type="GO" id="GO:0009986">
    <property type="term" value="C:cell surface"/>
    <property type="evidence" value="ECO:0007669"/>
    <property type="project" value="UniProtKB-SubCell"/>
</dbReference>
<dbReference type="SUPFAM" id="SSF54826">
    <property type="entry name" value="Enolase N-terminal domain-like"/>
    <property type="match status" value="1"/>
</dbReference>
<feature type="active site" description="Proton donor" evidence="9 10">
    <location>
        <position position="198"/>
    </location>
</feature>
<dbReference type="InterPro" id="IPR020809">
    <property type="entry name" value="Enolase_CS"/>
</dbReference>
<comment type="catalytic activity">
    <reaction evidence="9">
        <text>(2R)-2-phosphoglycerate = phosphoenolpyruvate + H2O</text>
        <dbReference type="Rhea" id="RHEA:10164"/>
        <dbReference type="ChEBI" id="CHEBI:15377"/>
        <dbReference type="ChEBI" id="CHEBI:58289"/>
        <dbReference type="ChEBI" id="CHEBI:58702"/>
        <dbReference type="EC" id="4.2.1.11"/>
    </reaction>
</comment>
<keyword evidence="9 12" id="KW-0479">Metal-binding</keyword>
<evidence type="ECO:0000256" key="3">
    <source>
        <dbReference type="ARBA" id="ARBA00012058"/>
    </source>
</evidence>
<keyword evidence="9" id="KW-0963">Cytoplasm</keyword>
<accession>A0A2H0VFP0</accession>
<dbReference type="PIRSF" id="PIRSF001400">
    <property type="entry name" value="Enolase"/>
    <property type="match status" value="1"/>
</dbReference>
<dbReference type="Gene3D" id="3.30.390.10">
    <property type="entry name" value="Enolase-like, N-terminal domain"/>
    <property type="match status" value="1"/>
</dbReference>
<feature type="binding site" evidence="9">
    <location>
        <position position="311"/>
    </location>
    <ligand>
        <name>(2R)-2-phosphoglycerate</name>
        <dbReference type="ChEBI" id="CHEBI:58289"/>
    </ligand>
</feature>
<dbReference type="SFLD" id="SFLDF00002">
    <property type="entry name" value="enolase"/>
    <property type="match status" value="1"/>
</dbReference>
<comment type="function">
    <text evidence="9">Catalyzes the reversible conversion of 2-phosphoglycerate (2-PG) into phosphoenolpyruvate (PEP). It is essential for the degradation of carbohydrates via glycolysis.</text>
</comment>
<comment type="pathway">
    <text evidence="1 9">Carbohydrate degradation; glycolysis; pyruvate from D-glyceraldehyde 3-phosphate: step 4/5.</text>
</comment>
<dbReference type="GO" id="GO:0000015">
    <property type="term" value="C:phosphopyruvate hydratase complex"/>
    <property type="evidence" value="ECO:0007669"/>
    <property type="project" value="InterPro"/>
</dbReference>
<feature type="binding site" evidence="11">
    <location>
        <position position="286"/>
    </location>
    <ligand>
        <name>substrate</name>
    </ligand>
</feature>
<dbReference type="PANTHER" id="PTHR11902:SF1">
    <property type="entry name" value="ENOLASE"/>
    <property type="match status" value="1"/>
</dbReference>
<feature type="domain" description="Enolase C-terminal TIM barrel" evidence="13">
    <location>
        <begin position="139"/>
        <end position="385"/>
    </location>
</feature>
<evidence type="ECO:0000256" key="10">
    <source>
        <dbReference type="PIRSR" id="PIRSR001400-1"/>
    </source>
</evidence>
<evidence type="ECO:0000256" key="6">
    <source>
        <dbReference type="ARBA" id="ARBA00022842"/>
    </source>
</evidence>